<dbReference type="CDD" id="cd11030">
    <property type="entry name" value="CYP105-like"/>
    <property type="match status" value="1"/>
</dbReference>
<keyword evidence="2 7" id="KW-0349">Heme</keyword>
<dbReference type="Proteomes" id="UP000325787">
    <property type="component" value="Chromosome"/>
</dbReference>
<dbReference type="PANTHER" id="PTHR46696">
    <property type="entry name" value="P450, PUTATIVE (EUROFUNG)-RELATED"/>
    <property type="match status" value="1"/>
</dbReference>
<sequence length="422" mass="46682">MDAAGAQGKTSTAEGPLPQLGEVLARTDRFDPPPGLMALSERGPVHRVLNQDGESIWLVCRYAEARAVLEDLRFSSDRFRAVDLDRLTEEQRRIVSDQRLRAGAFINLDPPLHTRYRRLLAGQFTMRRMRRLSGLVEDIVAERLDAMVAAGSPGDLVEGFALPVPSLVTCELLGVPRDDRAVFLEWTQTALRLDKTIDEMHDSRERLREYMGDLVRRKRAEPTDDLLSGLVHNRVADPPLTDDELVNMANQLLIGGHATTANMLGLGVFALLEHPDQLAALRADPGRIPDAVEELLRYLTVIQLGMFRVTTEEVELAGTTIPARGLVIISPLAANRDAGHWPDPATLDLDRRDGPHLAFGHGVHQCIGQQLARTELTIAFTRLLGRLPNLRLAVPAAEVPLRERVAIHGVRSLPVAWDEPPA</sequence>
<dbReference type="GO" id="GO:0004497">
    <property type="term" value="F:monooxygenase activity"/>
    <property type="evidence" value="ECO:0007669"/>
    <property type="project" value="UniProtKB-KW"/>
</dbReference>
<dbReference type="PROSITE" id="PS00086">
    <property type="entry name" value="CYTOCHROME_P450"/>
    <property type="match status" value="1"/>
</dbReference>
<dbReference type="InterPro" id="IPR002397">
    <property type="entry name" value="Cyt_P450_B"/>
</dbReference>
<evidence type="ECO:0000256" key="3">
    <source>
        <dbReference type="ARBA" id="ARBA00022723"/>
    </source>
</evidence>
<dbReference type="InterPro" id="IPR017972">
    <property type="entry name" value="Cyt_P450_CS"/>
</dbReference>
<dbReference type="GO" id="GO:0020037">
    <property type="term" value="F:heme binding"/>
    <property type="evidence" value="ECO:0007669"/>
    <property type="project" value="InterPro"/>
</dbReference>
<keyword evidence="9" id="KW-1185">Reference proteome</keyword>
<dbReference type="GO" id="GO:0016705">
    <property type="term" value="F:oxidoreductase activity, acting on paired donors, with incorporation or reduction of molecular oxygen"/>
    <property type="evidence" value="ECO:0007669"/>
    <property type="project" value="InterPro"/>
</dbReference>
<evidence type="ECO:0000313" key="9">
    <source>
        <dbReference type="Proteomes" id="UP000325787"/>
    </source>
</evidence>
<evidence type="ECO:0000256" key="5">
    <source>
        <dbReference type="ARBA" id="ARBA00023004"/>
    </source>
</evidence>
<dbReference type="Gene3D" id="1.10.630.10">
    <property type="entry name" value="Cytochrome P450"/>
    <property type="match status" value="1"/>
</dbReference>
<evidence type="ECO:0000256" key="2">
    <source>
        <dbReference type="ARBA" id="ARBA00022617"/>
    </source>
</evidence>
<keyword evidence="6 7" id="KW-0503">Monooxygenase</keyword>
<evidence type="ECO:0000256" key="6">
    <source>
        <dbReference type="ARBA" id="ARBA00023033"/>
    </source>
</evidence>
<dbReference type="PRINTS" id="PR00385">
    <property type="entry name" value="P450"/>
</dbReference>
<dbReference type="EMBL" id="CP034550">
    <property type="protein sequence ID" value="QFZ19002.1"/>
    <property type="molecule type" value="Genomic_DNA"/>
</dbReference>
<protein>
    <submittedName>
        <fullName evidence="8">Cytochrome P450</fullName>
    </submittedName>
</protein>
<dbReference type="PRINTS" id="PR00359">
    <property type="entry name" value="BP450"/>
</dbReference>
<evidence type="ECO:0000313" key="8">
    <source>
        <dbReference type="EMBL" id="QFZ19002.1"/>
    </source>
</evidence>
<comment type="similarity">
    <text evidence="1 7">Belongs to the cytochrome P450 family.</text>
</comment>
<dbReference type="InterPro" id="IPR001128">
    <property type="entry name" value="Cyt_P450"/>
</dbReference>
<evidence type="ECO:0000256" key="1">
    <source>
        <dbReference type="ARBA" id="ARBA00010617"/>
    </source>
</evidence>
<evidence type="ECO:0000256" key="4">
    <source>
        <dbReference type="ARBA" id="ARBA00023002"/>
    </source>
</evidence>
<proteinExistence type="inferred from homology"/>
<dbReference type="InterPro" id="IPR036396">
    <property type="entry name" value="Cyt_P450_sf"/>
</dbReference>
<dbReference type="GO" id="GO:0005506">
    <property type="term" value="F:iron ion binding"/>
    <property type="evidence" value="ECO:0007669"/>
    <property type="project" value="InterPro"/>
</dbReference>
<dbReference type="RefSeq" id="WP_051766541.1">
    <property type="nucleotide sequence ID" value="NZ_CP034550.1"/>
</dbReference>
<organism evidence="8 9">
    <name type="scientific">Saccharothrix syringae</name>
    <name type="common">Nocardiopsis syringae</name>
    <dbReference type="NCBI Taxonomy" id="103733"/>
    <lineage>
        <taxon>Bacteria</taxon>
        <taxon>Bacillati</taxon>
        <taxon>Actinomycetota</taxon>
        <taxon>Actinomycetes</taxon>
        <taxon>Pseudonocardiales</taxon>
        <taxon>Pseudonocardiaceae</taxon>
        <taxon>Saccharothrix</taxon>
    </lineage>
</organism>
<reference evidence="9" key="1">
    <citation type="journal article" date="2021" name="Curr. Microbiol.">
        <title>Complete genome of nocamycin-producing strain Saccharothrix syringae NRRL B-16468 reveals the biosynthetic potential for secondary metabolites.</title>
        <authorList>
            <person name="Mo X."/>
            <person name="Yang S."/>
        </authorList>
    </citation>
    <scope>NUCLEOTIDE SEQUENCE [LARGE SCALE GENOMIC DNA]</scope>
    <source>
        <strain evidence="9">ATCC 51364 / DSM 43886 / JCM 6844 / KCTC 9398 / NBRC 14523 / NRRL B-16468 / INA 2240</strain>
    </source>
</reference>
<dbReference type="FunFam" id="1.10.630.10:FF:000018">
    <property type="entry name" value="Cytochrome P450 monooxygenase"/>
    <property type="match status" value="1"/>
</dbReference>
<evidence type="ECO:0000256" key="7">
    <source>
        <dbReference type="RuleBase" id="RU000461"/>
    </source>
</evidence>
<dbReference type="OrthoDB" id="141712at2"/>
<keyword evidence="3 7" id="KW-0479">Metal-binding</keyword>
<dbReference type="SUPFAM" id="SSF48264">
    <property type="entry name" value="Cytochrome P450"/>
    <property type="match status" value="1"/>
</dbReference>
<accession>A0A5Q0H005</accession>
<dbReference type="Pfam" id="PF00067">
    <property type="entry name" value="p450"/>
    <property type="match status" value="1"/>
</dbReference>
<dbReference type="KEGG" id="ssyi:EKG83_17470"/>
<gene>
    <name evidence="8" type="ORF">EKG83_17470</name>
</gene>
<dbReference type="AlphaFoldDB" id="A0A5Q0H005"/>
<dbReference type="PANTHER" id="PTHR46696:SF1">
    <property type="entry name" value="CYTOCHROME P450 YJIB-RELATED"/>
    <property type="match status" value="1"/>
</dbReference>
<name>A0A5Q0H005_SACSY</name>
<keyword evidence="4 7" id="KW-0560">Oxidoreductase</keyword>
<keyword evidence="5 7" id="KW-0408">Iron</keyword>